<name>A0ABX3N0T1_9RHOB</name>
<comment type="caution">
    <text evidence="1">The sequence shown here is derived from an EMBL/GenBank/DDBJ whole genome shotgun (WGS) entry which is preliminary data.</text>
</comment>
<dbReference type="Proteomes" id="UP000190787">
    <property type="component" value="Unassembled WGS sequence"/>
</dbReference>
<dbReference type="RefSeq" id="WP_078604003.1">
    <property type="nucleotide sequence ID" value="NZ_MPZV01000001.1"/>
</dbReference>
<gene>
    <name evidence="1" type="ORF">BMI91_03885</name>
</gene>
<reference evidence="1 2" key="1">
    <citation type="submission" date="2016-11" db="EMBL/GenBank/DDBJ databases">
        <title>A multilocus sequence analysis scheme for characterization of bacteria in the genus Thioclava.</title>
        <authorList>
            <person name="Liu Y."/>
            <person name="Shao Z."/>
        </authorList>
    </citation>
    <scope>NUCLEOTIDE SEQUENCE [LARGE SCALE GENOMIC DNA]</scope>
    <source>
        <strain evidence="1 2">TAW-CT134</strain>
    </source>
</reference>
<accession>A0ABX3N0T1</accession>
<keyword evidence="2" id="KW-1185">Reference proteome</keyword>
<protein>
    <submittedName>
        <fullName evidence="1">Uncharacterized protein</fullName>
    </submittedName>
</protein>
<dbReference type="EMBL" id="MPZV01000001">
    <property type="protein sequence ID" value="OOY25557.1"/>
    <property type="molecule type" value="Genomic_DNA"/>
</dbReference>
<organism evidence="1 2">
    <name type="scientific">Thioclava sediminum</name>
    <dbReference type="NCBI Taxonomy" id="1915319"/>
    <lineage>
        <taxon>Bacteria</taxon>
        <taxon>Pseudomonadati</taxon>
        <taxon>Pseudomonadota</taxon>
        <taxon>Alphaproteobacteria</taxon>
        <taxon>Rhodobacterales</taxon>
        <taxon>Paracoccaceae</taxon>
        <taxon>Thioclava</taxon>
    </lineage>
</organism>
<sequence length="173" mass="19666">MKTMVESMLQPQDIMRIGTFVQTAAHIELVLLHAVALMENTDLDTAAAKEDFVELKQSTWKLVARFAENAKEVPGHIGSEITRLAKEIREGLEFRHMVVHGAFSRERTDLDSLEVEHFLQRGARREREHFAVVEPITGEMLNEAIATADLILFELVALRSWLLRERSNESASN</sequence>
<evidence type="ECO:0000313" key="2">
    <source>
        <dbReference type="Proteomes" id="UP000190787"/>
    </source>
</evidence>
<evidence type="ECO:0000313" key="1">
    <source>
        <dbReference type="EMBL" id="OOY25557.1"/>
    </source>
</evidence>
<proteinExistence type="predicted"/>